<dbReference type="OrthoDB" id="9778515at2"/>
<dbReference type="Pfam" id="PF03575">
    <property type="entry name" value="Peptidase_S51"/>
    <property type="match status" value="1"/>
</dbReference>
<dbReference type="PANTHER" id="PTHR20842:SF0">
    <property type="entry name" value="ALPHA-ASPARTYL DIPEPTIDASE"/>
    <property type="match status" value="1"/>
</dbReference>
<keyword evidence="4" id="KW-0720">Serine protease</keyword>
<evidence type="ECO:0000256" key="3">
    <source>
        <dbReference type="ARBA" id="ARBA00022801"/>
    </source>
</evidence>
<organism evidence="5 6">
    <name type="scientific">Trebonia kvetii</name>
    <dbReference type="NCBI Taxonomy" id="2480626"/>
    <lineage>
        <taxon>Bacteria</taxon>
        <taxon>Bacillati</taxon>
        <taxon>Actinomycetota</taxon>
        <taxon>Actinomycetes</taxon>
        <taxon>Streptosporangiales</taxon>
        <taxon>Treboniaceae</taxon>
        <taxon>Trebonia</taxon>
    </lineage>
</organism>
<evidence type="ECO:0000256" key="4">
    <source>
        <dbReference type="ARBA" id="ARBA00022825"/>
    </source>
</evidence>
<proteinExistence type="inferred from homology"/>
<dbReference type="InterPro" id="IPR005320">
    <property type="entry name" value="Peptidase_S51"/>
</dbReference>
<keyword evidence="2" id="KW-0645">Protease</keyword>
<evidence type="ECO:0000256" key="2">
    <source>
        <dbReference type="ARBA" id="ARBA00022670"/>
    </source>
</evidence>
<dbReference type="RefSeq" id="WP_145860195.1">
    <property type="nucleotide sequence ID" value="NZ_RPFW01000008.1"/>
</dbReference>
<dbReference type="GO" id="GO:0008236">
    <property type="term" value="F:serine-type peptidase activity"/>
    <property type="evidence" value="ECO:0007669"/>
    <property type="project" value="UniProtKB-KW"/>
</dbReference>
<reference evidence="5 6" key="1">
    <citation type="submission" date="2018-11" db="EMBL/GenBank/DDBJ databases">
        <title>Trebonia kvetii gen.nov., sp.nov., a novel acidophilic actinobacterium, and proposal of the new actinobacterial family Treboniaceae fam. nov.</title>
        <authorList>
            <person name="Rapoport D."/>
            <person name="Sagova-Mareckova M."/>
            <person name="Sedlacek I."/>
            <person name="Provaznik J."/>
            <person name="Kralova S."/>
            <person name="Pavlinic D."/>
            <person name="Benes V."/>
            <person name="Kopecky J."/>
        </authorList>
    </citation>
    <scope>NUCLEOTIDE SEQUENCE [LARGE SCALE GENOMIC DNA]</scope>
    <source>
        <strain evidence="5 6">15Tr583</strain>
    </source>
</reference>
<dbReference type="CDD" id="cd03146">
    <property type="entry name" value="GAT1_Peptidase_E"/>
    <property type="match status" value="1"/>
</dbReference>
<dbReference type="InterPro" id="IPR029062">
    <property type="entry name" value="Class_I_gatase-like"/>
</dbReference>
<evidence type="ECO:0000256" key="1">
    <source>
        <dbReference type="ARBA" id="ARBA00006534"/>
    </source>
</evidence>
<dbReference type="Proteomes" id="UP000460272">
    <property type="component" value="Unassembled WGS sequence"/>
</dbReference>
<evidence type="ECO:0000313" key="6">
    <source>
        <dbReference type="Proteomes" id="UP000460272"/>
    </source>
</evidence>
<evidence type="ECO:0000313" key="5">
    <source>
        <dbReference type="EMBL" id="TVZ00617.1"/>
    </source>
</evidence>
<name>A0A6P2BPN5_9ACTN</name>
<accession>A0A6P2BPN5</accession>
<sequence length="240" mass="25405">MAADGRRHVLAIGGGMLMPREAIPLQIQLAIELSGKPQPRLCVLNQAVGDDPGTNLRFYDRLADTPARVRHLALFPMPNVSDPEDFLLSQDIIFVGGGSVANMAAVWRVHGIDAIMRKAWHAGIILAGSSAGGICWFEGGTTDSFGIKLRPFTDGLGMLTGSFCPHYNSEPERRPLYQRLVAEGALPGGLACDDGAGAHFVDDALAEVVADRPDAGAYRVDPDGAGGFAETAIPVRFLGA</sequence>
<dbReference type="GO" id="GO:0006508">
    <property type="term" value="P:proteolysis"/>
    <property type="evidence" value="ECO:0007669"/>
    <property type="project" value="UniProtKB-KW"/>
</dbReference>
<protein>
    <submittedName>
        <fullName evidence="5">Peptidase E</fullName>
    </submittedName>
</protein>
<keyword evidence="6" id="KW-1185">Reference proteome</keyword>
<gene>
    <name evidence="5" type="ORF">EAS64_35130</name>
</gene>
<dbReference type="AlphaFoldDB" id="A0A6P2BPN5"/>
<keyword evidence="3" id="KW-0378">Hydrolase</keyword>
<comment type="similarity">
    <text evidence="1">Belongs to the peptidase S51 family.</text>
</comment>
<dbReference type="EMBL" id="RPFW01000008">
    <property type="protein sequence ID" value="TVZ00617.1"/>
    <property type="molecule type" value="Genomic_DNA"/>
</dbReference>
<comment type="caution">
    <text evidence="5">The sequence shown here is derived from an EMBL/GenBank/DDBJ whole genome shotgun (WGS) entry which is preliminary data.</text>
</comment>
<dbReference type="SUPFAM" id="SSF52317">
    <property type="entry name" value="Class I glutamine amidotransferase-like"/>
    <property type="match status" value="1"/>
</dbReference>
<dbReference type="Gene3D" id="3.40.50.880">
    <property type="match status" value="1"/>
</dbReference>
<dbReference type="PANTHER" id="PTHR20842">
    <property type="entry name" value="PROTEASE S51 ALPHA-ASPARTYL DIPEPTIDASE"/>
    <property type="match status" value="1"/>
</dbReference>